<dbReference type="RefSeq" id="WP_239719924.1">
    <property type="nucleotide sequence ID" value="NZ_CP092423.2"/>
</dbReference>
<name>A0ABY3UPM4_MYCLN</name>
<protein>
    <submittedName>
        <fullName evidence="1">Uncharacterized protein</fullName>
    </submittedName>
</protein>
<dbReference type="Proteomes" id="UP001055171">
    <property type="component" value="Chromosome"/>
</dbReference>
<keyword evidence="2" id="KW-1185">Reference proteome</keyword>
<accession>A0ABY3UPM4</accession>
<reference evidence="1" key="1">
    <citation type="submission" date="2022-08" db="EMBL/GenBank/DDBJ databases">
        <title>Complete genome sequence of 14 non-tuberculosis mycobacteria type-strains.</title>
        <authorList>
            <person name="Igarashi Y."/>
            <person name="Osugi A."/>
            <person name="Mitarai S."/>
        </authorList>
    </citation>
    <scope>NUCLEOTIDE SEQUENCE</scope>
    <source>
        <strain evidence="1">ATCC 51985</strain>
    </source>
</reference>
<proteinExistence type="predicted"/>
<evidence type="ECO:0000313" key="2">
    <source>
        <dbReference type="Proteomes" id="UP001055171"/>
    </source>
</evidence>
<sequence>MTQQIITTHEDERQRWLESNNSLRAMRIREILSPGNFDDDRATTTLHYPLHWHHQVRLGSVLREAIR</sequence>
<evidence type="ECO:0000313" key="1">
    <source>
        <dbReference type="EMBL" id="ULP40352.1"/>
    </source>
</evidence>
<gene>
    <name evidence="1" type="ORF">MJO58_15110</name>
</gene>
<organism evidence="1 2">
    <name type="scientific">Mycobacterium lentiflavum</name>
    <dbReference type="NCBI Taxonomy" id="141349"/>
    <lineage>
        <taxon>Bacteria</taxon>
        <taxon>Bacillati</taxon>
        <taxon>Actinomycetota</taxon>
        <taxon>Actinomycetes</taxon>
        <taxon>Mycobacteriales</taxon>
        <taxon>Mycobacteriaceae</taxon>
        <taxon>Mycobacterium</taxon>
        <taxon>Mycobacterium simiae complex</taxon>
    </lineage>
</organism>
<dbReference type="EMBL" id="CP092423">
    <property type="protein sequence ID" value="ULP40352.1"/>
    <property type="molecule type" value="Genomic_DNA"/>
</dbReference>